<comment type="caution">
    <text evidence="7">The sequence shown here is derived from an EMBL/GenBank/DDBJ whole genome shotgun (WGS) entry which is preliminary data.</text>
</comment>
<feature type="transmembrane region" description="Helical" evidence="5">
    <location>
        <begin position="363"/>
        <end position="385"/>
    </location>
</feature>
<dbReference type="Proteomes" id="UP001321186">
    <property type="component" value="Unassembled WGS sequence"/>
</dbReference>
<organism evidence="7 8">
    <name type="scientific">Aquirufa ecclesiirivi</name>
    <dbReference type="NCBI Taxonomy" id="2715124"/>
    <lineage>
        <taxon>Bacteria</taxon>
        <taxon>Pseudomonadati</taxon>
        <taxon>Bacteroidota</taxon>
        <taxon>Cytophagia</taxon>
        <taxon>Cytophagales</taxon>
        <taxon>Flectobacillaceae</taxon>
        <taxon>Aquirufa</taxon>
    </lineage>
</organism>
<sequence length="394" mass="43460">MEIQEEKIYTIPFWLLCTSNFLFAASFSMIIPELPDYLASMGGSEYIGYIIALFTLTAGLSRPFSGKLTDHIGRVPVMAFGSIVCFICGGIYPMVHTVQGFLFLRFIHGMSTGTKPTATAAYVADIIPEHRRGEAQGTLGIFTATGMSIGPSIGSGLANSIGLQPMFYVSSLFALASIVILMKLEETLPKSMKSKFSLKLFKINWKDVFEPKVIQVFWIMVLISFSYGAVLTLIPDTTKLVGWHNKGLYFTIYTVASIFVRFFFSKSSDEHGRIPILIISCFFLLVSMFILVFPVNEINMVISAILFGISAGFSTPTLAAWTTDLADKNHMGRAMATMYIALEIGIGIGALFSGYIYNGLSQMIPLPFFIAGLFSTIAFVVLLSFRKNWTRNGI</sequence>
<dbReference type="SUPFAM" id="SSF103473">
    <property type="entry name" value="MFS general substrate transporter"/>
    <property type="match status" value="1"/>
</dbReference>
<feature type="transmembrane region" description="Helical" evidence="5">
    <location>
        <begin position="46"/>
        <end position="65"/>
    </location>
</feature>
<name>A0ABT4JEP3_9BACT</name>
<dbReference type="PANTHER" id="PTHR23531:SF2">
    <property type="entry name" value="PERMEASE"/>
    <property type="match status" value="1"/>
</dbReference>
<dbReference type="CDD" id="cd17489">
    <property type="entry name" value="MFS_YfcJ_like"/>
    <property type="match status" value="1"/>
</dbReference>
<evidence type="ECO:0000313" key="8">
    <source>
        <dbReference type="Proteomes" id="UP001321186"/>
    </source>
</evidence>
<feature type="transmembrane region" description="Helical" evidence="5">
    <location>
        <begin position="334"/>
        <end position="357"/>
    </location>
</feature>
<feature type="transmembrane region" description="Helical" evidence="5">
    <location>
        <begin position="77"/>
        <end position="95"/>
    </location>
</feature>
<evidence type="ECO:0000256" key="2">
    <source>
        <dbReference type="ARBA" id="ARBA00022692"/>
    </source>
</evidence>
<evidence type="ECO:0000256" key="3">
    <source>
        <dbReference type="ARBA" id="ARBA00022989"/>
    </source>
</evidence>
<accession>A0ABT4JEP3</accession>
<gene>
    <name evidence="7" type="ORF">G9H61_01180</name>
</gene>
<feature type="transmembrane region" description="Helical" evidence="5">
    <location>
        <begin position="12"/>
        <end position="31"/>
    </location>
</feature>
<keyword evidence="4 5" id="KW-0472">Membrane</keyword>
<evidence type="ECO:0000256" key="1">
    <source>
        <dbReference type="ARBA" id="ARBA00004141"/>
    </source>
</evidence>
<dbReference type="Gene3D" id="1.20.1720.10">
    <property type="entry name" value="Multidrug resistance protein D"/>
    <property type="match status" value="1"/>
</dbReference>
<dbReference type="InterPro" id="IPR020846">
    <property type="entry name" value="MFS_dom"/>
</dbReference>
<feature type="transmembrane region" description="Helical" evidence="5">
    <location>
        <begin position="276"/>
        <end position="295"/>
    </location>
</feature>
<evidence type="ECO:0000259" key="6">
    <source>
        <dbReference type="PROSITE" id="PS50850"/>
    </source>
</evidence>
<dbReference type="Pfam" id="PF07690">
    <property type="entry name" value="MFS_1"/>
    <property type="match status" value="2"/>
</dbReference>
<protein>
    <submittedName>
        <fullName evidence="7">MFS transporter</fullName>
    </submittedName>
</protein>
<comment type="subcellular location">
    <subcellularLocation>
        <location evidence="1">Membrane</location>
        <topology evidence="1">Multi-pass membrane protein</topology>
    </subcellularLocation>
</comment>
<feature type="transmembrane region" description="Helical" evidence="5">
    <location>
        <begin position="301"/>
        <end position="322"/>
    </location>
</feature>
<evidence type="ECO:0000313" key="7">
    <source>
        <dbReference type="EMBL" id="MCZ2474041.1"/>
    </source>
</evidence>
<feature type="transmembrane region" description="Helical" evidence="5">
    <location>
        <begin position="216"/>
        <end position="235"/>
    </location>
</feature>
<reference evidence="7 8" key="1">
    <citation type="submission" date="2020-03" db="EMBL/GenBank/DDBJ databases">
        <authorList>
            <person name="Pitt A."/>
            <person name="Hahn M.W."/>
        </authorList>
    </citation>
    <scope>NUCLEOTIDE SEQUENCE [LARGE SCALE GENOMIC DNA]</scope>
    <source>
        <strain evidence="7 8">5A-MARBSE</strain>
    </source>
</reference>
<dbReference type="InterPro" id="IPR052714">
    <property type="entry name" value="MFS_Exporter"/>
</dbReference>
<keyword evidence="8" id="KW-1185">Reference proteome</keyword>
<feature type="transmembrane region" description="Helical" evidence="5">
    <location>
        <begin position="247"/>
        <end position="264"/>
    </location>
</feature>
<proteinExistence type="predicted"/>
<evidence type="ECO:0000256" key="4">
    <source>
        <dbReference type="ARBA" id="ARBA00023136"/>
    </source>
</evidence>
<dbReference type="InterPro" id="IPR011701">
    <property type="entry name" value="MFS"/>
</dbReference>
<dbReference type="InterPro" id="IPR001958">
    <property type="entry name" value="Tet-R_TetA/multi-R_MdtG-like"/>
</dbReference>
<keyword evidence="3 5" id="KW-1133">Transmembrane helix</keyword>
<feature type="domain" description="Major facilitator superfamily (MFS) profile" evidence="6">
    <location>
        <begin position="12"/>
        <end position="390"/>
    </location>
</feature>
<keyword evidence="2 5" id="KW-0812">Transmembrane</keyword>
<evidence type="ECO:0000256" key="5">
    <source>
        <dbReference type="SAM" id="Phobius"/>
    </source>
</evidence>
<dbReference type="PRINTS" id="PR01035">
    <property type="entry name" value="TCRTETA"/>
</dbReference>
<dbReference type="InterPro" id="IPR036259">
    <property type="entry name" value="MFS_trans_sf"/>
</dbReference>
<feature type="transmembrane region" description="Helical" evidence="5">
    <location>
        <begin position="166"/>
        <end position="184"/>
    </location>
</feature>
<dbReference type="EMBL" id="JAANOH010000001">
    <property type="protein sequence ID" value="MCZ2474041.1"/>
    <property type="molecule type" value="Genomic_DNA"/>
</dbReference>
<dbReference type="Gene3D" id="1.20.1250.20">
    <property type="entry name" value="MFS general substrate transporter like domains"/>
    <property type="match status" value="1"/>
</dbReference>
<dbReference type="PROSITE" id="PS50850">
    <property type="entry name" value="MFS"/>
    <property type="match status" value="1"/>
</dbReference>
<dbReference type="RefSeq" id="WP_269009248.1">
    <property type="nucleotide sequence ID" value="NZ_JAANOH010000001.1"/>
</dbReference>
<dbReference type="PANTHER" id="PTHR23531">
    <property type="entry name" value="QUINOLENE RESISTANCE PROTEIN NORA"/>
    <property type="match status" value="1"/>
</dbReference>